<dbReference type="InterPro" id="IPR034660">
    <property type="entry name" value="DinB/YfiT-like"/>
</dbReference>
<dbReference type="NCBIfam" id="TIGR03086">
    <property type="entry name" value="TIGR03086 family metal-binding protein"/>
    <property type="match status" value="1"/>
</dbReference>
<dbReference type="AlphaFoldDB" id="A0A542DI97"/>
<dbReference type="OrthoDB" id="5185819at2"/>
<evidence type="ECO:0000313" key="2">
    <source>
        <dbReference type="EMBL" id="TQJ02803.1"/>
    </source>
</evidence>
<evidence type="ECO:0000313" key="3">
    <source>
        <dbReference type="Proteomes" id="UP000320876"/>
    </source>
</evidence>
<dbReference type="Pfam" id="PF11716">
    <property type="entry name" value="MDMPI_N"/>
    <property type="match status" value="1"/>
</dbReference>
<sequence length="182" mass="19214">MGGIGLLERAINYALGNLRLVTPPDLANPTPCREWDLRALLEHLGDSLDALHEAVEPGRVELDGPSGSRPDDPVTTVRERASRLLGAWTNAEGHDLVSIAGRPLTSGIVTSTGAVEVTVHGWDVAAACHARRPIPATLAREILPLAPLVVTEQDRPTRFAAPVPSGGGAPGEQLLAFLGRRP</sequence>
<dbReference type="InterPro" id="IPR024344">
    <property type="entry name" value="MDMPI_metal-binding"/>
</dbReference>
<dbReference type="InterPro" id="IPR017520">
    <property type="entry name" value="CHP03086"/>
</dbReference>
<feature type="domain" description="Mycothiol-dependent maleylpyruvate isomerase metal-binding" evidence="1">
    <location>
        <begin position="16"/>
        <end position="125"/>
    </location>
</feature>
<dbReference type="Gene3D" id="1.20.120.450">
    <property type="entry name" value="dinb family like domain"/>
    <property type="match status" value="1"/>
</dbReference>
<keyword evidence="3" id="KW-1185">Reference proteome</keyword>
<dbReference type="InterPro" id="IPR017517">
    <property type="entry name" value="Maleyloyr_isom"/>
</dbReference>
<accession>A0A542DI97</accession>
<dbReference type="NCBIfam" id="TIGR03083">
    <property type="entry name" value="maleylpyruvate isomerase family mycothiol-dependent enzyme"/>
    <property type="match status" value="1"/>
</dbReference>
<organism evidence="2 3">
    <name type="scientific">Amycolatopsis cihanbeyliensis</name>
    <dbReference type="NCBI Taxonomy" id="1128664"/>
    <lineage>
        <taxon>Bacteria</taxon>
        <taxon>Bacillati</taxon>
        <taxon>Actinomycetota</taxon>
        <taxon>Actinomycetes</taxon>
        <taxon>Pseudonocardiales</taxon>
        <taxon>Pseudonocardiaceae</taxon>
        <taxon>Amycolatopsis</taxon>
    </lineage>
</organism>
<dbReference type="EMBL" id="VFML01000001">
    <property type="protein sequence ID" value="TQJ02803.1"/>
    <property type="molecule type" value="Genomic_DNA"/>
</dbReference>
<protein>
    <submittedName>
        <fullName evidence="2">Uncharacterized protein (TIGR03086 family)</fullName>
    </submittedName>
</protein>
<dbReference type="SUPFAM" id="SSF109854">
    <property type="entry name" value="DinB/YfiT-like putative metalloenzymes"/>
    <property type="match status" value="1"/>
</dbReference>
<evidence type="ECO:0000259" key="1">
    <source>
        <dbReference type="Pfam" id="PF11716"/>
    </source>
</evidence>
<name>A0A542DI97_AMYCI</name>
<gene>
    <name evidence="2" type="ORF">FB471_2548</name>
</gene>
<proteinExistence type="predicted"/>
<dbReference type="Proteomes" id="UP000320876">
    <property type="component" value="Unassembled WGS sequence"/>
</dbReference>
<comment type="caution">
    <text evidence="2">The sequence shown here is derived from an EMBL/GenBank/DDBJ whole genome shotgun (WGS) entry which is preliminary data.</text>
</comment>
<reference evidence="2 3" key="1">
    <citation type="submission" date="2019-06" db="EMBL/GenBank/DDBJ databases">
        <title>Sequencing the genomes of 1000 actinobacteria strains.</title>
        <authorList>
            <person name="Klenk H.-P."/>
        </authorList>
    </citation>
    <scope>NUCLEOTIDE SEQUENCE [LARGE SCALE GENOMIC DNA]</scope>
    <source>
        <strain evidence="2 3">DSM 45679</strain>
    </source>
</reference>
<dbReference type="GO" id="GO:0046872">
    <property type="term" value="F:metal ion binding"/>
    <property type="evidence" value="ECO:0007669"/>
    <property type="project" value="InterPro"/>
</dbReference>